<dbReference type="SUPFAM" id="SSF51182">
    <property type="entry name" value="RmlC-like cupins"/>
    <property type="match status" value="1"/>
</dbReference>
<name>A0A556R530_9BIFI</name>
<dbReference type="SMART" id="SM00342">
    <property type="entry name" value="HTH_ARAC"/>
    <property type="match status" value="1"/>
</dbReference>
<dbReference type="PROSITE" id="PS01124">
    <property type="entry name" value="HTH_ARAC_FAMILY_2"/>
    <property type="match status" value="1"/>
</dbReference>
<keyword evidence="1" id="KW-0805">Transcription regulation</keyword>
<dbReference type="GO" id="GO:0043565">
    <property type="term" value="F:sequence-specific DNA binding"/>
    <property type="evidence" value="ECO:0007669"/>
    <property type="project" value="InterPro"/>
</dbReference>
<proteinExistence type="predicted"/>
<reference evidence="5 6" key="1">
    <citation type="submission" date="2019-07" db="EMBL/GenBank/DDBJ databases">
        <title>Bifidobacterium asteroides genomes.</title>
        <authorList>
            <person name="Zheng H."/>
        </authorList>
    </citation>
    <scope>NUCLEOTIDE SEQUENCE [LARGE SCALE GENOMIC DNA]</scope>
    <source>
        <strain evidence="5 6">W8102</strain>
    </source>
</reference>
<keyword evidence="6" id="KW-1185">Reference proteome</keyword>
<dbReference type="Proteomes" id="UP000316508">
    <property type="component" value="Unassembled WGS sequence"/>
</dbReference>
<dbReference type="Gene3D" id="1.10.10.60">
    <property type="entry name" value="Homeodomain-like"/>
    <property type="match status" value="2"/>
</dbReference>
<accession>A0A556R530</accession>
<sequence>MSHNIIDQGSLEVVVPKGNESIRWLEHGYPSTLARWHYHPEIEIHLIRESMGTMMAGDGMVPFAPGQVSLLGSNVPHNWISEIGPNEKTSIPNRDVACQVLPNRIQALAQIFPEAMQILTLLRRGDQAIVLRGQSAGRVASILTAMGAHHDLDRLIDLLEIFRIFVQAPRGEWTTVVTPGYQPEASPGMAERVNQALAYIKAHIGDCITLEDVAAQVAMDPSSFSRFFKRAAGINFSEMVCRLRTARASLLLVTTDLPIAQVRVMSGFRNAANFNRRFKMETGTTPRAYRQAHYH</sequence>
<dbReference type="InterPro" id="IPR014710">
    <property type="entry name" value="RmlC-like_jellyroll"/>
</dbReference>
<evidence type="ECO:0000256" key="1">
    <source>
        <dbReference type="ARBA" id="ARBA00023015"/>
    </source>
</evidence>
<dbReference type="PANTHER" id="PTHR43280">
    <property type="entry name" value="ARAC-FAMILY TRANSCRIPTIONAL REGULATOR"/>
    <property type="match status" value="1"/>
</dbReference>
<evidence type="ECO:0000313" key="5">
    <source>
        <dbReference type="EMBL" id="TSJ83995.1"/>
    </source>
</evidence>
<comment type="caution">
    <text evidence="5">The sequence shown here is derived from an EMBL/GenBank/DDBJ whole genome shotgun (WGS) entry which is preliminary data.</text>
</comment>
<protein>
    <submittedName>
        <fullName evidence="5">Helix-turn-helix transcriptional regulator</fullName>
    </submittedName>
</protein>
<dbReference type="GO" id="GO:0003700">
    <property type="term" value="F:DNA-binding transcription factor activity"/>
    <property type="evidence" value="ECO:0007669"/>
    <property type="project" value="InterPro"/>
</dbReference>
<evidence type="ECO:0000259" key="4">
    <source>
        <dbReference type="PROSITE" id="PS01124"/>
    </source>
</evidence>
<dbReference type="Pfam" id="PF12833">
    <property type="entry name" value="HTH_18"/>
    <property type="match status" value="1"/>
</dbReference>
<evidence type="ECO:0000256" key="3">
    <source>
        <dbReference type="ARBA" id="ARBA00023163"/>
    </source>
</evidence>
<dbReference type="InterPro" id="IPR011051">
    <property type="entry name" value="RmlC_Cupin_sf"/>
</dbReference>
<feature type="domain" description="HTH araC/xylS-type" evidence="4">
    <location>
        <begin position="194"/>
        <end position="292"/>
    </location>
</feature>
<dbReference type="PANTHER" id="PTHR43280:SF27">
    <property type="entry name" value="TRANSCRIPTIONAL REGULATOR MTLR"/>
    <property type="match status" value="1"/>
</dbReference>
<dbReference type="Gene3D" id="2.60.120.10">
    <property type="entry name" value="Jelly Rolls"/>
    <property type="match status" value="1"/>
</dbReference>
<dbReference type="CDD" id="cd06976">
    <property type="entry name" value="cupin_MtlR-like_N"/>
    <property type="match status" value="1"/>
</dbReference>
<dbReference type="AlphaFoldDB" id="A0A556R530"/>
<dbReference type="EMBL" id="VMHK01000001">
    <property type="protein sequence ID" value="TSJ83995.1"/>
    <property type="molecule type" value="Genomic_DNA"/>
</dbReference>
<keyword evidence="3" id="KW-0804">Transcription</keyword>
<organism evidence="5 6">
    <name type="scientific">Bifidobacterium apousia</name>
    <dbReference type="NCBI Taxonomy" id="2750996"/>
    <lineage>
        <taxon>Bacteria</taxon>
        <taxon>Bacillati</taxon>
        <taxon>Actinomycetota</taxon>
        <taxon>Actinomycetes</taxon>
        <taxon>Bifidobacteriales</taxon>
        <taxon>Bifidobacteriaceae</taxon>
        <taxon>Bifidobacterium</taxon>
    </lineage>
</organism>
<gene>
    <name evidence="5" type="ORF">FPK30_00510</name>
</gene>
<keyword evidence="2" id="KW-0238">DNA-binding</keyword>
<evidence type="ECO:0000256" key="2">
    <source>
        <dbReference type="ARBA" id="ARBA00023125"/>
    </source>
</evidence>
<dbReference type="InterPro" id="IPR018060">
    <property type="entry name" value="HTH_AraC"/>
</dbReference>
<evidence type="ECO:0000313" key="6">
    <source>
        <dbReference type="Proteomes" id="UP000316508"/>
    </source>
</evidence>
<dbReference type="RefSeq" id="WP_144084866.1">
    <property type="nucleotide sequence ID" value="NZ_JACFRS010000001.1"/>
</dbReference>
<dbReference type="SUPFAM" id="SSF46689">
    <property type="entry name" value="Homeodomain-like"/>
    <property type="match status" value="2"/>
</dbReference>
<dbReference type="InterPro" id="IPR009057">
    <property type="entry name" value="Homeodomain-like_sf"/>
</dbReference>